<dbReference type="Proteomes" id="UP000447873">
    <property type="component" value="Unassembled WGS sequence"/>
</dbReference>
<evidence type="ECO:0000313" key="3">
    <source>
        <dbReference type="EMBL" id="KAE9989567.1"/>
    </source>
</evidence>
<dbReference type="EMBL" id="WNWR01000180">
    <property type="protein sequence ID" value="KAE9989567.1"/>
    <property type="molecule type" value="Genomic_DNA"/>
</dbReference>
<dbReference type="EMBL" id="WNWQ01000103">
    <property type="protein sequence ID" value="KAE9978867.1"/>
    <property type="molecule type" value="Genomic_DNA"/>
</dbReference>
<comment type="caution">
    <text evidence="3">The sequence shown here is derived from an EMBL/GenBank/DDBJ whole genome shotgun (WGS) entry which is preliminary data.</text>
</comment>
<keyword evidence="5" id="KW-1185">Reference proteome</keyword>
<sequence>MAQQQFDRFEALAAELRLATYAYCFEWADEVNCDLLPRPQLLTSDFDPAEDPEDLVEDLALEDIDIGASHAQIVIGTPEDNGRDATPVFFYCTLLPTIYDYLKTPAILRASRQTNIEAAEVLNRTAFEAVLSNLRFMIPRIFLPPIIDEDNYTFEYNDILGTYDEAIAVWSAYEGDPGTYSAVSMKFPDRPFRQWETTFWLVTILTLIVDVGYGRKFQVKFGTDCEICDGLPLVATFDDVSELTNVVTESEGLKIHMPQPPAERQHLWALKSLIQDGAFELDGNEIRFSCDGCVKFDKVTVNFVG</sequence>
<protein>
    <submittedName>
        <fullName evidence="3">Uncharacterized protein</fullName>
    </submittedName>
</protein>
<name>A0A8H3VGA0_VENIN</name>
<dbReference type="Proteomes" id="UP000490939">
    <property type="component" value="Unassembled WGS sequence"/>
</dbReference>
<gene>
    <name evidence="1" type="ORF">BLS_000243</name>
    <name evidence="3" type="ORF">EG327_002571</name>
    <name evidence="2" type="ORF">EG328_011092</name>
</gene>
<organism evidence="3 5">
    <name type="scientific">Venturia inaequalis</name>
    <name type="common">Apple scab fungus</name>
    <dbReference type="NCBI Taxonomy" id="5025"/>
    <lineage>
        <taxon>Eukaryota</taxon>
        <taxon>Fungi</taxon>
        <taxon>Dikarya</taxon>
        <taxon>Ascomycota</taxon>
        <taxon>Pezizomycotina</taxon>
        <taxon>Dothideomycetes</taxon>
        <taxon>Pleosporomycetidae</taxon>
        <taxon>Venturiales</taxon>
        <taxon>Venturiaceae</taxon>
        <taxon>Venturia</taxon>
    </lineage>
</organism>
<accession>A0A8H3VGA0</accession>
<dbReference type="AlphaFoldDB" id="A0A8H3VGA0"/>
<proteinExistence type="predicted"/>
<evidence type="ECO:0000313" key="4">
    <source>
        <dbReference type="Proteomes" id="UP000447873"/>
    </source>
</evidence>
<evidence type="ECO:0000313" key="2">
    <source>
        <dbReference type="EMBL" id="KAE9982180.1"/>
    </source>
</evidence>
<evidence type="ECO:0000313" key="5">
    <source>
        <dbReference type="Proteomes" id="UP000490939"/>
    </source>
</evidence>
<dbReference type="Proteomes" id="UP000433883">
    <property type="component" value="Unassembled WGS sequence"/>
</dbReference>
<dbReference type="EMBL" id="WNWS01000079">
    <property type="protein sequence ID" value="KAE9982180.1"/>
    <property type="molecule type" value="Genomic_DNA"/>
</dbReference>
<reference evidence="3 5" key="1">
    <citation type="submission" date="2019-07" db="EMBL/GenBank/DDBJ databases">
        <title>Venturia inaequalis Genome Resource.</title>
        <authorList>
            <person name="Lichtner F.J."/>
        </authorList>
    </citation>
    <scope>NUCLEOTIDE SEQUENCE [LARGE SCALE GENOMIC DNA]</scope>
    <source>
        <strain evidence="2 4">120213</strain>
        <strain evidence="1">Bline_iso_100314</strain>
        <strain evidence="3 5">DMI_063113</strain>
    </source>
</reference>
<evidence type="ECO:0000313" key="1">
    <source>
        <dbReference type="EMBL" id="KAE9978867.1"/>
    </source>
</evidence>